<organism evidence="2 3">
    <name type="scientific">Phytophthora infestans (strain T30-4)</name>
    <name type="common">Potato late blight agent</name>
    <dbReference type="NCBI Taxonomy" id="403677"/>
    <lineage>
        <taxon>Eukaryota</taxon>
        <taxon>Sar</taxon>
        <taxon>Stramenopiles</taxon>
        <taxon>Oomycota</taxon>
        <taxon>Peronosporomycetes</taxon>
        <taxon>Peronosporales</taxon>
        <taxon>Peronosporaceae</taxon>
        <taxon>Phytophthora</taxon>
    </lineage>
</organism>
<feature type="transmembrane region" description="Helical" evidence="1">
    <location>
        <begin position="118"/>
        <end position="137"/>
    </location>
</feature>
<dbReference type="EMBL" id="DS028118">
    <property type="protein sequence ID" value="EEY58196.1"/>
    <property type="molecule type" value="Genomic_DNA"/>
</dbReference>
<dbReference type="OrthoDB" id="10376766at2759"/>
<dbReference type="Proteomes" id="UP000006643">
    <property type="component" value="Unassembled WGS sequence"/>
</dbReference>
<keyword evidence="1" id="KW-0812">Transmembrane</keyword>
<feature type="transmembrane region" description="Helical" evidence="1">
    <location>
        <begin position="88"/>
        <end position="106"/>
    </location>
</feature>
<sequence length="179" mass="20640">MEEHKTPRNSVLLSTVRSLPLLVPIAVSKGYSPVRLAFTSLLRVLQNSFLFIAIGWLFGYCFTLGNIFSKLPPSQQSIPVFNAANMAWWYLVFATCMVIIISAKLPREQFVWRPSKPFLYIAAFWGFYSMVIVDVYARRIFQTQTRRFWVPSCRRVLYVYGKNMPVIVFTMISIDSGDS</sequence>
<dbReference type="KEGG" id="pif:PITG_00830"/>
<gene>
    <name evidence="2" type="ORF">PITG_00830</name>
</gene>
<name>D0MRS7_PHYIT</name>
<protein>
    <submittedName>
        <fullName evidence="2">Uncharacterized protein</fullName>
    </submittedName>
</protein>
<dbReference type="GeneID" id="9472694"/>
<accession>D0MRS7</accession>
<dbReference type="VEuPathDB" id="FungiDB:PITG_00830"/>
<dbReference type="HOGENOM" id="CLU_1506268_0_0_1"/>
<feature type="transmembrane region" description="Helical" evidence="1">
    <location>
        <begin position="157"/>
        <end position="174"/>
    </location>
</feature>
<keyword evidence="3" id="KW-1185">Reference proteome</keyword>
<evidence type="ECO:0000256" key="1">
    <source>
        <dbReference type="SAM" id="Phobius"/>
    </source>
</evidence>
<dbReference type="InParanoid" id="D0MRS7"/>
<keyword evidence="1" id="KW-0472">Membrane</keyword>
<dbReference type="AlphaFoldDB" id="D0MRS7"/>
<feature type="transmembrane region" description="Helical" evidence="1">
    <location>
        <begin position="49"/>
        <end position="68"/>
    </location>
</feature>
<proteinExistence type="predicted"/>
<reference evidence="3" key="1">
    <citation type="journal article" date="2009" name="Nature">
        <title>Genome sequence and analysis of the Irish potato famine pathogen Phytophthora infestans.</title>
        <authorList>
            <consortium name="The Broad Institute Genome Sequencing Platform"/>
            <person name="Haas B.J."/>
            <person name="Kamoun S."/>
            <person name="Zody M.C."/>
            <person name="Jiang R.H."/>
            <person name="Handsaker R.E."/>
            <person name="Cano L.M."/>
            <person name="Grabherr M."/>
            <person name="Kodira C.D."/>
            <person name="Raffaele S."/>
            <person name="Torto-Alalibo T."/>
            <person name="Bozkurt T.O."/>
            <person name="Ah-Fong A.M."/>
            <person name="Alvarado L."/>
            <person name="Anderson V.L."/>
            <person name="Armstrong M.R."/>
            <person name="Avrova A."/>
            <person name="Baxter L."/>
            <person name="Beynon J."/>
            <person name="Boevink P.C."/>
            <person name="Bollmann S.R."/>
            <person name="Bos J.I."/>
            <person name="Bulone V."/>
            <person name="Cai G."/>
            <person name="Cakir C."/>
            <person name="Carrington J.C."/>
            <person name="Chawner M."/>
            <person name="Conti L."/>
            <person name="Costanzo S."/>
            <person name="Ewan R."/>
            <person name="Fahlgren N."/>
            <person name="Fischbach M.A."/>
            <person name="Fugelstad J."/>
            <person name="Gilroy E.M."/>
            <person name="Gnerre S."/>
            <person name="Green P.J."/>
            <person name="Grenville-Briggs L.J."/>
            <person name="Griffith J."/>
            <person name="Grunwald N.J."/>
            <person name="Horn K."/>
            <person name="Horner N.R."/>
            <person name="Hu C.H."/>
            <person name="Huitema E."/>
            <person name="Jeong D.H."/>
            <person name="Jones A.M."/>
            <person name="Jones J.D."/>
            <person name="Jones R.W."/>
            <person name="Karlsson E.K."/>
            <person name="Kunjeti S.G."/>
            <person name="Lamour K."/>
            <person name="Liu Z."/>
            <person name="Ma L."/>
            <person name="Maclean D."/>
            <person name="Chibucos M.C."/>
            <person name="McDonald H."/>
            <person name="McWalters J."/>
            <person name="Meijer H.J."/>
            <person name="Morgan W."/>
            <person name="Morris P.F."/>
            <person name="Munro C.A."/>
            <person name="O'Neill K."/>
            <person name="Ospina-Giraldo M."/>
            <person name="Pinzon A."/>
            <person name="Pritchard L."/>
            <person name="Ramsahoye B."/>
            <person name="Ren Q."/>
            <person name="Restrepo S."/>
            <person name="Roy S."/>
            <person name="Sadanandom A."/>
            <person name="Savidor A."/>
            <person name="Schornack S."/>
            <person name="Schwartz D.C."/>
            <person name="Schumann U.D."/>
            <person name="Schwessinger B."/>
            <person name="Seyer L."/>
            <person name="Sharpe T."/>
            <person name="Silvar C."/>
            <person name="Song J."/>
            <person name="Studholme D.J."/>
            <person name="Sykes S."/>
            <person name="Thines M."/>
            <person name="van de Vondervoort P.J."/>
            <person name="Phuntumart V."/>
            <person name="Wawra S."/>
            <person name="Weide R."/>
            <person name="Win J."/>
            <person name="Young C."/>
            <person name="Zhou S."/>
            <person name="Fry W."/>
            <person name="Meyers B.C."/>
            <person name="van West P."/>
            <person name="Ristaino J."/>
            <person name="Govers F."/>
            <person name="Birch P.R."/>
            <person name="Whisson S.C."/>
            <person name="Judelson H.S."/>
            <person name="Nusbaum C."/>
        </authorList>
    </citation>
    <scope>NUCLEOTIDE SEQUENCE [LARGE SCALE GENOMIC DNA]</scope>
    <source>
        <strain evidence="3">T30-4</strain>
    </source>
</reference>
<keyword evidence="1" id="KW-1133">Transmembrane helix</keyword>
<dbReference type="RefSeq" id="XP_002909382.1">
    <property type="nucleotide sequence ID" value="XM_002909336.1"/>
</dbReference>
<evidence type="ECO:0000313" key="2">
    <source>
        <dbReference type="EMBL" id="EEY58196.1"/>
    </source>
</evidence>
<dbReference type="OMA" id="PREQFVW"/>
<evidence type="ECO:0000313" key="3">
    <source>
        <dbReference type="Proteomes" id="UP000006643"/>
    </source>
</evidence>